<protein>
    <submittedName>
        <fullName evidence="2">Uncharacterized protein</fullName>
    </submittedName>
</protein>
<accession>A0ABP0U7B8</accession>
<keyword evidence="3" id="KW-1185">Reference proteome</keyword>
<evidence type="ECO:0000256" key="1">
    <source>
        <dbReference type="SAM" id="MobiDB-lite"/>
    </source>
</evidence>
<proteinExistence type="predicted"/>
<reference evidence="2" key="1">
    <citation type="submission" date="2024-02" db="EMBL/GenBank/DDBJ databases">
        <authorList>
            <consortium name="ELIXIR-Norway"/>
            <consortium name="Elixir Norway"/>
        </authorList>
    </citation>
    <scope>NUCLEOTIDE SEQUENCE</scope>
</reference>
<evidence type="ECO:0000313" key="2">
    <source>
        <dbReference type="EMBL" id="CAK9214747.1"/>
    </source>
</evidence>
<gene>
    <name evidence="2" type="ORF">CSSPTR1EN2_LOCUS12386</name>
</gene>
<name>A0ABP0U7B8_9BRYO</name>
<organism evidence="2 3">
    <name type="scientific">Sphagnum troendelagicum</name>
    <dbReference type="NCBI Taxonomy" id="128251"/>
    <lineage>
        <taxon>Eukaryota</taxon>
        <taxon>Viridiplantae</taxon>
        <taxon>Streptophyta</taxon>
        <taxon>Embryophyta</taxon>
        <taxon>Bryophyta</taxon>
        <taxon>Sphagnophytina</taxon>
        <taxon>Sphagnopsida</taxon>
        <taxon>Sphagnales</taxon>
        <taxon>Sphagnaceae</taxon>
        <taxon>Sphagnum</taxon>
    </lineage>
</organism>
<dbReference type="EMBL" id="OZ019894">
    <property type="protein sequence ID" value="CAK9214747.1"/>
    <property type="molecule type" value="Genomic_DNA"/>
</dbReference>
<evidence type="ECO:0000313" key="3">
    <source>
        <dbReference type="Proteomes" id="UP001497512"/>
    </source>
</evidence>
<sequence>MTTTSGGAVEGGESRRKRGGGRGGETNDRPNVRRLVSQAFGGVFGVVFVGEWERTWGQGRERSSGFLGVLDEEAEEEGEGFESLRIL</sequence>
<dbReference type="Proteomes" id="UP001497512">
    <property type="component" value="Chromosome 2"/>
</dbReference>
<feature type="region of interest" description="Disordered" evidence="1">
    <location>
        <begin position="1"/>
        <end position="32"/>
    </location>
</feature>